<organism evidence="2">
    <name type="scientific">Mediterraneibacter gnavus</name>
    <name type="common">Ruminococcus gnavus</name>
    <dbReference type="NCBI Taxonomy" id="33038"/>
    <lineage>
        <taxon>Bacteria</taxon>
        <taxon>Bacillati</taxon>
        <taxon>Bacillota</taxon>
        <taxon>Clostridia</taxon>
        <taxon>Lachnospirales</taxon>
        <taxon>Lachnospiraceae</taxon>
        <taxon>Mediterraneibacter</taxon>
    </lineage>
</organism>
<feature type="transmembrane region" description="Helical" evidence="1">
    <location>
        <begin position="6"/>
        <end position="25"/>
    </location>
</feature>
<keyword evidence="1" id="KW-1133">Transmembrane helix</keyword>
<protein>
    <submittedName>
        <fullName evidence="2">Uncharacterized protein</fullName>
    </submittedName>
</protein>
<evidence type="ECO:0000256" key="1">
    <source>
        <dbReference type="SAM" id="Phobius"/>
    </source>
</evidence>
<keyword evidence="1" id="KW-0472">Membrane</keyword>
<sequence>MKKLMISIITILFAGILIVVCMRYFRGGAATNQEILTDEEIHGTVGMDTSSIKNQDGEPDKASKELAEYLTEKLYYEVDAENIVSTGKEIRNAPFSYKVDSWEVTKTCPGEGQKTDREEVQCDENGMITNGYSYVVVNLTVGNLNDMEVTQHIWGFLRLKIRGAEDVYVGEVDQIIYSENNVVKEKNKNTYEETFAANEEKRVRLVYVVSDDLLLNTSLYLSINPNGMAEKPLKEGDVETKRWILLN</sequence>
<proteinExistence type="predicted"/>
<reference evidence="2" key="1">
    <citation type="submission" date="2019-11" db="EMBL/GenBank/DDBJ databases">
        <authorList>
            <person name="Feng L."/>
        </authorList>
    </citation>
    <scope>NUCLEOTIDE SEQUENCE</scope>
    <source>
        <strain evidence="2">RgnavusLFYP36</strain>
    </source>
</reference>
<dbReference type="EMBL" id="CACRUU010000085">
    <property type="protein sequence ID" value="VYU54046.1"/>
    <property type="molecule type" value="Genomic_DNA"/>
</dbReference>
<keyword evidence="1" id="KW-0812">Transmembrane</keyword>
<name>A0A6N3FQD6_MEDGN</name>
<dbReference type="RefSeq" id="WP_156734531.1">
    <property type="nucleotide sequence ID" value="NZ_CACRUU010000085.1"/>
</dbReference>
<dbReference type="AlphaFoldDB" id="A0A6N3FQD6"/>
<gene>
    <name evidence="2" type="ORF">RGLFYP36_01949</name>
</gene>
<evidence type="ECO:0000313" key="2">
    <source>
        <dbReference type="EMBL" id="VYU54046.1"/>
    </source>
</evidence>
<accession>A0A6N3FQD6</accession>